<dbReference type="EMBL" id="JABXXO010000011">
    <property type="protein sequence ID" value="KAF7764047.1"/>
    <property type="molecule type" value="Genomic_DNA"/>
</dbReference>
<feature type="compositionally biased region" description="Polar residues" evidence="1">
    <location>
        <begin position="87"/>
        <end position="96"/>
    </location>
</feature>
<evidence type="ECO:0000313" key="4">
    <source>
        <dbReference type="Proteomes" id="UP000629468"/>
    </source>
</evidence>
<dbReference type="AlphaFoldDB" id="A0A8H7C2N9"/>
<organism evidence="2 4">
    <name type="scientific">Agaricus bisporus var. burnettii</name>
    <dbReference type="NCBI Taxonomy" id="192524"/>
    <lineage>
        <taxon>Eukaryota</taxon>
        <taxon>Fungi</taxon>
        <taxon>Dikarya</taxon>
        <taxon>Basidiomycota</taxon>
        <taxon>Agaricomycotina</taxon>
        <taxon>Agaricomycetes</taxon>
        <taxon>Agaricomycetidae</taxon>
        <taxon>Agaricales</taxon>
        <taxon>Agaricineae</taxon>
        <taxon>Agaricaceae</taxon>
        <taxon>Agaricus</taxon>
    </lineage>
</organism>
<dbReference type="EMBL" id="JABXXO010000015">
    <property type="protein sequence ID" value="KAF7760519.1"/>
    <property type="molecule type" value="Genomic_DNA"/>
</dbReference>
<dbReference type="Proteomes" id="UP000629468">
    <property type="component" value="Unassembled WGS sequence"/>
</dbReference>
<evidence type="ECO:0000313" key="2">
    <source>
        <dbReference type="EMBL" id="KAF7760519.1"/>
    </source>
</evidence>
<protein>
    <submittedName>
        <fullName evidence="2">Uncharacterized protein</fullName>
    </submittedName>
</protein>
<comment type="caution">
    <text evidence="2">The sequence shown here is derived from an EMBL/GenBank/DDBJ whole genome shotgun (WGS) entry which is preliminary data.</text>
</comment>
<evidence type="ECO:0000313" key="3">
    <source>
        <dbReference type="EMBL" id="KAF7764047.1"/>
    </source>
</evidence>
<reference evidence="2 4" key="1">
    <citation type="journal article" name="Sci. Rep.">
        <title>Telomere-to-telomere assembled and centromere annotated genomes of the two main subspecies of the button mushroom Agaricus bisporus reveal especially polymorphic chromosome ends.</title>
        <authorList>
            <person name="Sonnenberg A.S.M."/>
            <person name="Sedaghat-Telgerd N."/>
            <person name="Lavrijssen B."/>
            <person name="Ohm R.A."/>
            <person name="Hendrickx P.M."/>
            <person name="Scholtmeijer K."/>
            <person name="Baars J.J.P."/>
            <person name="van Peer A."/>
        </authorList>
    </citation>
    <scope>NUCLEOTIDE SEQUENCE [LARGE SCALE GENOMIC DNA]</scope>
    <source>
        <strain evidence="2 4">H119_p4</strain>
    </source>
</reference>
<proteinExistence type="predicted"/>
<sequence>MSARRAPLHEDTSITLEDGEQVRTRYDKIKLAGTAHPYPLERHRSACKRQQKKRENRKFRPPEGVFDSLESFDFQLLFQPALASPDPANSTGNRNQVECPGQCKNLQAEARTKNERGRVESMFNIITY</sequence>
<feature type="region of interest" description="Disordered" evidence="1">
    <location>
        <begin position="35"/>
        <end position="64"/>
    </location>
</feature>
<gene>
    <name evidence="2" type="ORF">Agabi119p4_11195</name>
    <name evidence="3" type="ORF">Agabi119p4_8584</name>
</gene>
<name>A0A8H7C2N9_AGABI</name>
<feature type="region of interest" description="Disordered" evidence="1">
    <location>
        <begin position="82"/>
        <end position="101"/>
    </location>
</feature>
<accession>A0A8H7C2N9</accession>
<evidence type="ECO:0000256" key="1">
    <source>
        <dbReference type="SAM" id="MobiDB-lite"/>
    </source>
</evidence>
<feature type="compositionally biased region" description="Basic residues" evidence="1">
    <location>
        <begin position="45"/>
        <end position="59"/>
    </location>
</feature>